<dbReference type="STRING" id="310297.BHV76_10865"/>
<reference evidence="9 10" key="1">
    <citation type="submission" date="2018-08" db="EMBL/GenBank/DDBJ databases">
        <title>A genome reference for cultivated species of the human gut microbiota.</title>
        <authorList>
            <person name="Zou Y."/>
            <person name="Xue W."/>
            <person name="Luo G."/>
        </authorList>
    </citation>
    <scope>NUCLEOTIDE SEQUENCE [LARGE SCALE GENOMIC DNA]</scope>
    <source>
        <strain evidence="8 9">OM08-14</strain>
        <strain evidence="7 10">TF10-3AC</strain>
    </source>
</reference>
<feature type="transmembrane region" description="Helical" evidence="6">
    <location>
        <begin position="270"/>
        <end position="293"/>
    </location>
</feature>
<evidence type="ECO:0000313" key="8">
    <source>
        <dbReference type="EMBL" id="RGM43206.1"/>
    </source>
</evidence>
<feature type="transmembrane region" description="Helical" evidence="6">
    <location>
        <begin position="120"/>
        <end position="141"/>
    </location>
</feature>
<evidence type="ECO:0000313" key="9">
    <source>
        <dbReference type="Proteomes" id="UP000260780"/>
    </source>
</evidence>
<evidence type="ECO:0000256" key="5">
    <source>
        <dbReference type="ARBA" id="ARBA00023136"/>
    </source>
</evidence>
<dbReference type="Pfam" id="PF01943">
    <property type="entry name" value="Polysacc_synt"/>
    <property type="match status" value="1"/>
</dbReference>
<dbReference type="InterPro" id="IPR050833">
    <property type="entry name" value="Poly_Biosynth_Transport"/>
</dbReference>
<protein>
    <submittedName>
        <fullName evidence="8">Lipopolysaccharide biosynthesis protein</fullName>
    </submittedName>
</protein>
<comment type="caution">
    <text evidence="8">The sequence shown here is derived from an EMBL/GenBank/DDBJ whole genome shotgun (WGS) entry which is preliminary data.</text>
</comment>
<proteinExistence type="predicted"/>
<feature type="transmembrane region" description="Helical" evidence="6">
    <location>
        <begin position="460"/>
        <end position="479"/>
    </location>
</feature>
<dbReference type="AlphaFoldDB" id="A0A3E4WLR8"/>
<feature type="transmembrane region" description="Helical" evidence="6">
    <location>
        <begin position="191"/>
        <end position="212"/>
    </location>
</feature>
<evidence type="ECO:0000313" key="10">
    <source>
        <dbReference type="Proteomes" id="UP000260862"/>
    </source>
</evidence>
<accession>A0A3E4WLR8</accession>
<dbReference type="PANTHER" id="PTHR30250">
    <property type="entry name" value="PST FAMILY PREDICTED COLANIC ACID TRANSPORTER"/>
    <property type="match status" value="1"/>
</dbReference>
<dbReference type="RefSeq" id="WP_117670077.1">
    <property type="nucleotide sequence ID" value="NZ_CABOGR010000001.1"/>
</dbReference>
<feature type="transmembrane region" description="Helical" evidence="6">
    <location>
        <begin position="83"/>
        <end position="108"/>
    </location>
</feature>
<feature type="transmembrane region" description="Helical" evidence="6">
    <location>
        <begin position="346"/>
        <end position="366"/>
    </location>
</feature>
<comment type="subcellular location">
    <subcellularLocation>
        <location evidence="1">Cell membrane</location>
        <topology evidence="1">Multi-pass membrane protein</topology>
    </subcellularLocation>
</comment>
<feature type="transmembrane region" description="Helical" evidence="6">
    <location>
        <begin position="153"/>
        <end position="171"/>
    </location>
</feature>
<keyword evidence="5 6" id="KW-0472">Membrane</keyword>
<feature type="transmembrane region" description="Helical" evidence="6">
    <location>
        <begin position="12"/>
        <end position="29"/>
    </location>
</feature>
<keyword evidence="10" id="KW-1185">Reference proteome</keyword>
<dbReference type="EMBL" id="QSTF01000001">
    <property type="protein sequence ID" value="RGM43206.1"/>
    <property type="molecule type" value="Genomic_DNA"/>
</dbReference>
<evidence type="ECO:0000256" key="3">
    <source>
        <dbReference type="ARBA" id="ARBA00022692"/>
    </source>
</evidence>
<name>A0A3E4WLR8_9BACT</name>
<evidence type="ECO:0000313" key="7">
    <source>
        <dbReference type="EMBL" id="RGK58495.1"/>
    </source>
</evidence>
<feature type="transmembrane region" description="Helical" evidence="6">
    <location>
        <begin position="437"/>
        <end position="454"/>
    </location>
</feature>
<keyword evidence="4 6" id="KW-1133">Transmembrane helix</keyword>
<feature type="transmembrane region" description="Helical" evidence="6">
    <location>
        <begin position="49"/>
        <end position="71"/>
    </location>
</feature>
<dbReference type="GO" id="GO:0005886">
    <property type="term" value="C:plasma membrane"/>
    <property type="evidence" value="ECO:0007669"/>
    <property type="project" value="UniProtKB-SubCell"/>
</dbReference>
<keyword evidence="3 6" id="KW-0812">Transmembrane</keyword>
<sequence>MAGIKSLAKDTAIYGLSSIVGRFLNYLLVPLYTAVLPAASGGYGVVSNVYAYTALILVLLTFGMETGFFRFANKSDEDAQKVYANSLLFVGGLSLLFVVLCMVFLHPLSALLEYPDHPDYIAMMVCVVALDSFQCIPFAYLRYKKRPVKFAAIKLLNIIGNILLNLFFLLVCPWLDVHAHETVSWFYNPDYLVGYIFVSNLIMSALQIFFFIPELRGVSYRMDKVLMKRMINYSFPILIFGLVGILNQTVDKMIYPYLFDDRSEGLVQLGIYSATSKVALVMAMFTQAFRYAYEPFVFGKNKDADSKKMYSSAMKYFFIFSLLAFLAVMGYMDILKYMVASDYWEGLSVVAIVMLAEIIKGIYFNLSFWYKLTDETYWGAYFSLIGCAVILGLNIWLVPTYGYVASAWASVAGYGVITLLSYFIGQKKYPVAYPLKRMTTYLILALVLYVLSQQTPIANLWLRLSYRTLLILVFVAFIIKKDLPLRSLPFVNHFFK</sequence>
<organism evidence="8 9">
    <name type="scientific">Phocaeicola plebeius</name>
    <dbReference type="NCBI Taxonomy" id="310297"/>
    <lineage>
        <taxon>Bacteria</taxon>
        <taxon>Pseudomonadati</taxon>
        <taxon>Bacteroidota</taxon>
        <taxon>Bacteroidia</taxon>
        <taxon>Bacteroidales</taxon>
        <taxon>Bacteroidaceae</taxon>
        <taxon>Phocaeicola</taxon>
    </lineage>
</organism>
<evidence type="ECO:0000256" key="2">
    <source>
        <dbReference type="ARBA" id="ARBA00022475"/>
    </source>
</evidence>
<dbReference type="InterPro" id="IPR002797">
    <property type="entry name" value="Polysacc_synth"/>
</dbReference>
<gene>
    <name evidence="8" type="ORF">DXC17_00355</name>
    <name evidence="7" type="ORF">DXD04_00940</name>
</gene>
<dbReference type="Proteomes" id="UP000260862">
    <property type="component" value="Unassembled WGS sequence"/>
</dbReference>
<evidence type="ECO:0000256" key="4">
    <source>
        <dbReference type="ARBA" id="ARBA00022989"/>
    </source>
</evidence>
<feature type="transmembrane region" description="Helical" evidence="6">
    <location>
        <begin position="233"/>
        <end position="250"/>
    </location>
</feature>
<dbReference type="EMBL" id="QSQT01000001">
    <property type="protein sequence ID" value="RGK58495.1"/>
    <property type="molecule type" value="Genomic_DNA"/>
</dbReference>
<feature type="transmembrane region" description="Helical" evidence="6">
    <location>
        <begin position="314"/>
        <end position="334"/>
    </location>
</feature>
<keyword evidence="2" id="KW-1003">Cell membrane</keyword>
<evidence type="ECO:0000256" key="1">
    <source>
        <dbReference type="ARBA" id="ARBA00004651"/>
    </source>
</evidence>
<feature type="transmembrane region" description="Helical" evidence="6">
    <location>
        <begin position="403"/>
        <end position="425"/>
    </location>
</feature>
<dbReference type="PANTHER" id="PTHR30250:SF11">
    <property type="entry name" value="O-ANTIGEN TRANSPORTER-RELATED"/>
    <property type="match status" value="1"/>
</dbReference>
<dbReference type="Proteomes" id="UP000260780">
    <property type="component" value="Unassembled WGS sequence"/>
</dbReference>
<feature type="transmembrane region" description="Helical" evidence="6">
    <location>
        <begin position="378"/>
        <end position="397"/>
    </location>
</feature>
<evidence type="ECO:0000256" key="6">
    <source>
        <dbReference type="SAM" id="Phobius"/>
    </source>
</evidence>